<feature type="domain" description="N-acetyltransferase" evidence="3">
    <location>
        <begin position="177"/>
        <end position="317"/>
    </location>
</feature>
<dbReference type="CDD" id="cd04301">
    <property type="entry name" value="NAT_SF"/>
    <property type="match status" value="1"/>
</dbReference>
<dbReference type="Gene3D" id="3.40.630.30">
    <property type="match status" value="1"/>
</dbReference>
<reference evidence="4 5" key="1">
    <citation type="submission" date="2019-01" db="EMBL/GenBank/DDBJ databases">
        <title>Lactibacter flavus gen. nov., sp. nov., a novel bacterium of the family Propionibacteriaceae isolated from raw milk and dairy products.</title>
        <authorList>
            <person name="Huptas C."/>
            <person name="Wenning M."/>
            <person name="Breitenwieser F."/>
            <person name="Doll E."/>
            <person name="Von Neubeck M."/>
            <person name="Busse H.-J."/>
            <person name="Scherer S."/>
        </authorList>
    </citation>
    <scope>NUCLEOTIDE SEQUENCE [LARGE SCALE GENOMIC DNA]</scope>
    <source>
        <strain evidence="4 5">KCTC 33808</strain>
    </source>
</reference>
<dbReference type="Proteomes" id="UP000292373">
    <property type="component" value="Unassembled WGS sequence"/>
</dbReference>
<dbReference type="OrthoDB" id="9799092at2"/>
<dbReference type="PANTHER" id="PTHR43420:SF47">
    <property type="entry name" value="N-ACETYLTRANSFERASE DOMAIN-CONTAINING PROTEIN"/>
    <property type="match status" value="1"/>
</dbReference>
<evidence type="ECO:0000256" key="1">
    <source>
        <dbReference type="ARBA" id="ARBA00022679"/>
    </source>
</evidence>
<keyword evidence="1 4" id="KW-0808">Transferase</keyword>
<dbReference type="InterPro" id="IPR050680">
    <property type="entry name" value="YpeA/RimI_acetyltransf"/>
</dbReference>
<keyword evidence="2" id="KW-0012">Acyltransferase</keyword>
<dbReference type="GO" id="GO:0016747">
    <property type="term" value="F:acyltransferase activity, transferring groups other than amino-acyl groups"/>
    <property type="evidence" value="ECO:0007669"/>
    <property type="project" value="InterPro"/>
</dbReference>
<accession>A0A4Q9KDG9</accession>
<gene>
    <name evidence="4" type="ORF">ET989_10080</name>
</gene>
<name>A0A4Q9KDG9_9ACTN</name>
<comment type="caution">
    <text evidence="4">The sequence shown here is derived from an EMBL/GenBank/DDBJ whole genome shotgun (WGS) entry which is preliminary data.</text>
</comment>
<sequence>MEPVIPDTLTWTHLTPDTVQQWAALTNLLAEVDGTEEFYSVEELDEHGFDPERDSWAVWDGPTMVAFGQLRVGLTLDHEGRVRCNLDGGVHPEHRGRGIGRALMDRMEARATELAGERHPGQPAIWRGPGGLEGALARALFLHRGYEVVRYFNLLGRPLSGDIPRVDSDAPLLSPGPEHEEATRLAHNAAFADHWGSAPASPERWRDTWTARSNRMDVSTVAVDPADPTRVLAYVLAAQWVPRELYVNLVGTVPDARGRGLAAAALARTMALAAETGEYDVIELDVDSDSPTGATRLYDRLGFAHKKTWATMQRAAR</sequence>
<feature type="domain" description="N-acetyltransferase" evidence="3">
    <location>
        <begin position="12"/>
        <end position="164"/>
    </location>
</feature>
<dbReference type="SUPFAM" id="SSF55729">
    <property type="entry name" value="Acyl-CoA N-acyltransferases (Nat)"/>
    <property type="match status" value="2"/>
</dbReference>
<evidence type="ECO:0000259" key="3">
    <source>
        <dbReference type="PROSITE" id="PS51186"/>
    </source>
</evidence>
<dbReference type="InterPro" id="IPR000182">
    <property type="entry name" value="GNAT_dom"/>
</dbReference>
<evidence type="ECO:0000313" key="4">
    <source>
        <dbReference type="EMBL" id="TBT84002.1"/>
    </source>
</evidence>
<dbReference type="Pfam" id="PF00583">
    <property type="entry name" value="Acetyltransf_1"/>
    <property type="match status" value="2"/>
</dbReference>
<evidence type="ECO:0000256" key="2">
    <source>
        <dbReference type="ARBA" id="ARBA00023315"/>
    </source>
</evidence>
<protein>
    <submittedName>
        <fullName evidence="4">GNAT family N-acetyltransferase</fullName>
    </submittedName>
</protein>
<proteinExistence type="predicted"/>
<keyword evidence="5" id="KW-1185">Reference proteome</keyword>
<dbReference type="InterPro" id="IPR016181">
    <property type="entry name" value="Acyl_CoA_acyltransferase"/>
</dbReference>
<dbReference type="PANTHER" id="PTHR43420">
    <property type="entry name" value="ACETYLTRANSFERASE"/>
    <property type="match status" value="1"/>
</dbReference>
<dbReference type="PROSITE" id="PS51186">
    <property type="entry name" value="GNAT"/>
    <property type="match status" value="2"/>
</dbReference>
<organism evidence="4 5">
    <name type="scientific">Propioniciclava sinopodophylli</name>
    <dbReference type="NCBI Taxonomy" id="1837344"/>
    <lineage>
        <taxon>Bacteria</taxon>
        <taxon>Bacillati</taxon>
        <taxon>Actinomycetota</taxon>
        <taxon>Actinomycetes</taxon>
        <taxon>Propionibacteriales</taxon>
        <taxon>Propionibacteriaceae</taxon>
        <taxon>Propioniciclava</taxon>
    </lineage>
</organism>
<dbReference type="EMBL" id="SDMQ01000009">
    <property type="protein sequence ID" value="TBT84002.1"/>
    <property type="molecule type" value="Genomic_DNA"/>
</dbReference>
<evidence type="ECO:0000313" key="5">
    <source>
        <dbReference type="Proteomes" id="UP000292373"/>
    </source>
</evidence>
<dbReference type="AlphaFoldDB" id="A0A4Q9KDG9"/>